<evidence type="ECO:0000256" key="13">
    <source>
        <dbReference type="ARBA" id="ARBA00023136"/>
    </source>
</evidence>
<keyword evidence="18" id="KW-1185">Reference proteome</keyword>
<comment type="subcellular location">
    <subcellularLocation>
        <location evidence="3 16">Cell membrane</location>
        <topology evidence="3 16">Single-pass membrane protein</topology>
    </subcellularLocation>
</comment>
<dbReference type="AlphaFoldDB" id="A0A1P8KM94"/>
<evidence type="ECO:0000256" key="1">
    <source>
        <dbReference type="ARBA" id="ARBA00001959"/>
    </source>
</evidence>
<dbReference type="EMBL" id="CP019070">
    <property type="protein sequence ID" value="APW65671.1"/>
    <property type="molecule type" value="Genomic_DNA"/>
</dbReference>
<evidence type="ECO:0000256" key="4">
    <source>
        <dbReference type="ARBA" id="ARBA00005844"/>
    </source>
</evidence>
<dbReference type="RefSeq" id="WP_076086418.1">
    <property type="nucleotide sequence ID" value="NZ_CP019070.1"/>
</dbReference>
<name>A0A1P8KM94_9BACT</name>
<reference evidence="17 18" key="1">
    <citation type="submission" date="2017-01" db="EMBL/GenBank/DDBJ databases">
        <title>Genome sequencing of Arcobacter sp. LPB0137.</title>
        <authorList>
            <person name="Lee G.-W."/>
            <person name="Yi H."/>
        </authorList>
    </citation>
    <scope>NUCLEOTIDE SEQUENCE [LARGE SCALE GENOMIC DNA]</scope>
    <source>
        <strain evidence="17 18">LPB0137</strain>
    </source>
</reference>
<evidence type="ECO:0000256" key="9">
    <source>
        <dbReference type="ARBA" id="ARBA00022967"/>
    </source>
</evidence>
<dbReference type="GO" id="GO:0005886">
    <property type="term" value="C:plasma membrane"/>
    <property type="evidence" value="ECO:0007669"/>
    <property type="project" value="UniProtKB-SubCell"/>
</dbReference>
<evidence type="ECO:0000256" key="15">
    <source>
        <dbReference type="ARBA" id="ARBA00048176"/>
    </source>
</evidence>
<dbReference type="NCBIfam" id="TIGR01195">
    <property type="entry name" value="oadG_fam"/>
    <property type="match status" value="1"/>
</dbReference>
<dbReference type="GO" id="GO:0008948">
    <property type="term" value="F:oxaloacetate decarboxylase activity"/>
    <property type="evidence" value="ECO:0007669"/>
    <property type="project" value="UniProtKB-UniRule"/>
</dbReference>
<dbReference type="Proteomes" id="UP000186074">
    <property type="component" value="Chromosome"/>
</dbReference>
<dbReference type="HAMAP" id="MF_00404">
    <property type="entry name" value="OadG"/>
    <property type="match status" value="1"/>
</dbReference>
<keyword evidence="13 16" id="KW-0472">Membrane</keyword>
<evidence type="ECO:0000256" key="16">
    <source>
        <dbReference type="HAMAP-Rule" id="MF_00404"/>
    </source>
</evidence>
<evidence type="ECO:0000256" key="5">
    <source>
        <dbReference type="ARBA" id="ARBA00011869"/>
    </source>
</evidence>
<evidence type="ECO:0000256" key="12">
    <source>
        <dbReference type="ARBA" id="ARBA00023065"/>
    </source>
</evidence>
<dbReference type="InterPro" id="IPR005899">
    <property type="entry name" value="Na_pump_deCOase"/>
</dbReference>
<evidence type="ECO:0000256" key="8">
    <source>
        <dbReference type="ARBA" id="ARBA00022692"/>
    </source>
</evidence>
<dbReference type="InterPro" id="IPR023424">
    <property type="entry name" value="OadG"/>
</dbReference>
<protein>
    <recommendedName>
        <fullName evidence="16">Probable oxaloacetate decarboxylase gamma chain</fullName>
        <ecNumber evidence="16">7.2.4.2</ecNumber>
    </recommendedName>
</protein>
<dbReference type="OrthoDB" id="5344433at2"/>
<evidence type="ECO:0000313" key="18">
    <source>
        <dbReference type="Proteomes" id="UP000186074"/>
    </source>
</evidence>
<evidence type="ECO:0000256" key="3">
    <source>
        <dbReference type="ARBA" id="ARBA00004162"/>
    </source>
</evidence>
<comment type="catalytic activity">
    <reaction evidence="15 16">
        <text>oxaloacetate + 2 Na(+)(in) + H(+) = pyruvate + 2 Na(+)(out) + CO2</text>
        <dbReference type="Rhea" id="RHEA:57724"/>
        <dbReference type="ChEBI" id="CHEBI:15361"/>
        <dbReference type="ChEBI" id="CHEBI:15378"/>
        <dbReference type="ChEBI" id="CHEBI:16452"/>
        <dbReference type="ChEBI" id="CHEBI:16526"/>
        <dbReference type="ChEBI" id="CHEBI:29101"/>
        <dbReference type="EC" id="7.2.4.2"/>
    </reaction>
</comment>
<dbReference type="STRING" id="1850254.LPB137_07320"/>
<evidence type="ECO:0000256" key="6">
    <source>
        <dbReference type="ARBA" id="ARBA00022448"/>
    </source>
</evidence>
<dbReference type="GO" id="GO:0015081">
    <property type="term" value="F:sodium ion transmembrane transporter activity"/>
    <property type="evidence" value="ECO:0007669"/>
    <property type="project" value="UniProtKB-UniRule"/>
</dbReference>
<keyword evidence="14 16" id="KW-0739">Sodium transport</keyword>
<evidence type="ECO:0000256" key="11">
    <source>
        <dbReference type="ARBA" id="ARBA00023053"/>
    </source>
</evidence>
<comment type="function">
    <text evidence="2 16">Catalyzes the decarboxylation of oxaloacetate coupled to Na(+) translocation.</text>
</comment>
<dbReference type="EC" id="7.2.4.2" evidence="16"/>
<gene>
    <name evidence="16" type="primary">oadG</name>
    <name evidence="17" type="ORF">LPB137_07320</name>
</gene>
<dbReference type="Pfam" id="PF04277">
    <property type="entry name" value="OAD_gamma"/>
    <property type="match status" value="1"/>
</dbReference>
<proteinExistence type="inferred from homology"/>
<organism evidence="17 18">
    <name type="scientific">Poseidonibacter parvus</name>
    <dbReference type="NCBI Taxonomy" id="1850254"/>
    <lineage>
        <taxon>Bacteria</taxon>
        <taxon>Pseudomonadati</taxon>
        <taxon>Campylobacterota</taxon>
        <taxon>Epsilonproteobacteria</taxon>
        <taxon>Campylobacterales</taxon>
        <taxon>Arcobacteraceae</taxon>
        <taxon>Poseidonibacter</taxon>
    </lineage>
</organism>
<dbReference type="KEGG" id="alp:LPB137_07320"/>
<comment type="cofactor">
    <cofactor evidence="1 16">
        <name>Na(+)</name>
        <dbReference type="ChEBI" id="CHEBI:29101"/>
    </cofactor>
</comment>
<accession>A0A1P8KM94</accession>
<dbReference type="GO" id="GO:0036376">
    <property type="term" value="P:sodium ion export across plasma membrane"/>
    <property type="evidence" value="ECO:0007669"/>
    <property type="project" value="InterPro"/>
</dbReference>
<evidence type="ECO:0000256" key="14">
    <source>
        <dbReference type="ARBA" id="ARBA00023201"/>
    </source>
</evidence>
<comment type="subunit">
    <text evidence="5 16">Heterotrimer of an alpha, a beta and a gamma subunit.</text>
</comment>
<evidence type="ECO:0000256" key="10">
    <source>
        <dbReference type="ARBA" id="ARBA00022989"/>
    </source>
</evidence>
<keyword evidence="7 16" id="KW-1003">Cell membrane</keyword>
<keyword evidence="10 16" id="KW-1133">Transmembrane helix</keyword>
<evidence type="ECO:0000256" key="2">
    <source>
        <dbReference type="ARBA" id="ARBA00003002"/>
    </source>
</evidence>
<evidence type="ECO:0000313" key="17">
    <source>
        <dbReference type="EMBL" id="APW65671.1"/>
    </source>
</evidence>
<keyword evidence="6 16" id="KW-0813">Transport</keyword>
<keyword evidence="8 16" id="KW-0812">Transmembrane</keyword>
<feature type="transmembrane region" description="Helical" evidence="16">
    <location>
        <begin position="12"/>
        <end position="31"/>
    </location>
</feature>
<keyword evidence="11 16" id="KW-0915">Sodium</keyword>
<keyword evidence="12 16" id="KW-0406">Ion transport</keyword>
<sequence>MELNLVTEALKFMMLGMGVVFSFLIIMIFVLKAQAALLTKYFPEKKIEPVKRPTPSASGNETAKVAAIVAAVQHHKNLKG</sequence>
<comment type="similarity">
    <text evidence="4 16">Belongs to the OadG family.</text>
</comment>
<keyword evidence="9 16" id="KW-1278">Translocase</keyword>
<dbReference type="GO" id="GO:0015451">
    <property type="term" value="F:decarboxylation-driven active transmembrane transporter activity"/>
    <property type="evidence" value="ECO:0007669"/>
    <property type="project" value="UniProtKB-EC"/>
</dbReference>
<evidence type="ECO:0000256" key="7">
    <source>
        <dbReference type="ARBA" id="ARBA00022475"/>
    </source>
</evidence>